<dbReference type="EMBL" id="JARK01001622">
    <property type="protein sequence ID" value="EYB86092.1"/>
    <property type="molecule type" value="Genomic_DNA"/>
</dbReference>
<name>A0A016S6Z1_9BILA</name>
<feature type="transmembrane region" description="Helical" evidence="1">
    <location>
        <begin position="520"/>
        <end position="543"/>
    </location>
</feature>
<proteinExistence type="predicted"/>
<dbReference type="InterPro" id="IPR019425">
    <property type="entry name" value="7TM_GPCR_serpentine_rcpt_Srt"/>
</dbReference>
<reference evidence="3" key="1">
    <citation type="journal article" date="2015" name="Nat. Genet.">
        <title>The genome and transcriptome of the zoonotic hookworm Ancylostoma ceylanicum identify infection-specific gene families.</title>
        <authorList>
            <person name="Schwarz E.M."/>
            <person name="Hu Y."/>
            <person name="Antoshechkin I."/>
            <person name="Miller M.M."/>
            <person name="Sternberg P.W."/>
            <person name="Aroian R.V."/>
        </authorList>
    </citation>
    <scope>NUCLEOTIDE SEQUENCE</scope>
    <source>
        <strain evidence="3">HY135</strain>
    </source>
</reference>
<feature type="transmembrane region" description="Helical" evidence="1">
    <location>
        <begin position="353"/>
        <end position="378"/>
    </location>
</feature>
<keyword evidence="1" id="KW-0812">Transmembrane</keyword>
<feature type="transmembrane region" description="Helical" evidence="1">
    <location>
        <begin position="173"/>
        <end position="192"/>
    </location>
</feature>
<dbReference type="OrthoDB" id="5834342at2759"/>
<keyword evidence="3" id="KW-1185">Reference proteome</keyword>
<accession>A0A016S6Z1</accession>
<keyword evidence="1" id="KW-1133">Transmembrane helix</keyword>
<feature type="transmembrane region" description="Helical" evidence="1">
    <location>
        <begin position="31"/>
        <end position="56"/>
    </location>
</feature>
<organism evidence="2 3">
    <name type="scientific">Ancylostoma ceylanicum</name>
    <dbReference type="NCBI Taxonomy" id="53326"/>
    <lineage>
        <taxon>Eukaryota</taxon>
        <taxon>Metazoa</taxon>
        <taxon>Ecdysozoa</taxon>
        <taxon>Nematoda</taxon>
        <taxon>Chromadorea</taxon>
        <taxon>Rhabditida</taxon>
        <taxon>Rhabditina</taxon>
        <taxon>Rhabditomorpha</taxon>
        <taxon>Strongyloidea</taxon>
        <taxon>Ancylostomatidae</taxon>
        <taxon>Ancylostomatinae</taxon>
        <taxon>Ancylostoma</taxon>
    </lineage>
</organism>
<dbReference type="PANTHER" id="PTHR23021:SF28">
    <property type="entry name" value="SERPENTINE RECEPTOR, CLASS T-RELATED"/>
    <property type="match status" value="1"/>
</dbReference>
<feature type="transmembrane region" description="Helical" evidence="1">
    <location>
        <begin position="133"/>
        <end position="152"/>
    </location>
</feature>
<evidence type="ECO:0000313" key="2">
    <source>
        <dbReference type="EMBL" id="EYB86092.1"/>
    </source>
</evidence>
<dbReference type="STRING" id="53326.A0A016S6Z1"/>
<comment type="caution">
    <text evidence="2">The sequence shown here is derived from an EMBL/GenBank/DDBJ whole genome shotgun (WGS) entry which is preliminary data.</text>
</comment>
<keyword evidence="1" id="KW-0472">Membrane</keyword>
<feature type="transmembrane region" description="Helical" evidence="1">
    <location>
        <begin position="451"/>
        <end position="474"/>
    </location>
</feature>
<feature type="transmembrane region" description="Helical" evidence="1">
    <location>
        <begin position="282"/>
        <end position="307"/>
    </location>
</feature>
<evidence type="ECO:0000256" key="1">
    <source>
        <dbReference type="SAM" id="Phobius"/>
    </source>
</evidence>
<feature type="transmembrane region" description="Helical" evidence="1">
    <location>
        <begin position="398"/>
        <end position="415"/>
    </location>
</feature>
<feature type="transmembrane region" description="Helical" evidence="1">
    <location>
        <begin position="76"/>
        <end position="93"/>
    </location>
</feature>
<sequence length="580" mass="66700">MGVADVLCLFICGDLAGIWQITGQTYCQSPALAYISGNLSMGLWATTSLFCVVLAFNRTFDLLFPHKTYIFDGKFLYLWLLFPTAYFIFFSFFERTLIYDPREFMFYFNPHTNVSRHLNSHFYENIPHVVNNGSLVISLSSFYPIICLSLAYRMWKNKSAKISTMTKQIILQSMVICGCHIVSCFLYVYIQFFATPEVLHVIANITWIGNHDATSPAIIDFLFRHHRCSFPLSIFTKQVDHTNFYPILDMLFAYLFGVKSLYPDPTMYDCSAVDTINFYPNIGIGLLYLLPSVVTQIIYIPCIIVMTQPPLKSMFCFKIMTLMGVVDVLCLFICGDLAGIWQITGQTYCNSPTLAYITGNLSMGLWAVTTLSCVLLAFNRTFDLLFPHKTYIFDGKFFYIWLLFPTAHFIFLSFFERTLIYDPRELMFYFNPHTNVSRHLDPHVYEHIPHIINNGSLIISLSSFYPIICLSLAYRMWKKKSAKISTMTKQIILQSMVICGCHIVCCFLYVYIQFFTAPKILHVIANFTWIGNHGIPGVIYLCMNNTIRSRVFILLGIRKPSSKKAAITVTCISRMTRHTV</sequence>
<dbReference type="Proteomes" id="UP000024635">
    <property type="component" value="Unassembled WGS sequence"/>
</dbReference>
<gene>
    <name evidence="2" type="primary">Acey_s0286.g1415</name>
    <name evidence="2" type="ORF">Y032_0286g1415</name>
</gene>
<dbReference type="PANTHER" id="PTHR23021">
    <property type="entry name" value="SERPENTINE RECEPTOR, CLASS T"/>
    <property type="match status" value="1"/>
</dbReference>
<evidence type="ECO:0000313" key="3">
    <source>
        <dbReference type="Proteomes" id="UP000024635"/>
    </source>
</evidence>
<dbReference type="SUPFAM" id="SSF81321">
    <property type="entry name" value="Family A G protein-coupled receptor-like"/>
    <property type="match status" value="2"/>
</dbReference>
<dbReference type="AlphaFoldDB" id="A0A016S6Z1"/>
<dbReference type="Pfam" id="PF10321">
    <property type="entry name" value="7TM_GPCR_Srt"/>
    <property type="match status" value="2"/>
</dbReference>
<feature type="transmembrane region" description="Helical" evidence="1">
    <location>
        <begin position="495"/>
        <end position="514"/>
    </location>
</feature>
<feature type="transmembrane region" description="Helical" evidence="1">
    <location>
        <begin position="319"/>
        <end position="341"/>
    </location>
</feature>
<protein>
    <submittedName>
        <fullName evidence="2">Uncharacterized protein</fullName>
    </submittedName>
</protein>